<name>A0ACC5WC59_PANGG</name>
<dbReference type="Proteomes" id="UP000829447">
    <property type="component" value="Linkage Group LG3"/>
</dbReference>
<evidence type="ECO:0000313" key="2">
    <source>
        <dbReference type="Proteomes" id="UP000829447"/>
    </source>
</evidence>
<proteinExistence type="predicted"/>
<keyword evidence="2" id="KW-1185">Reference proteome</keyword>
<sequence length="1273" mass="139693">MRLLKPGLGAGLGAHVSAFAGNSSTTCVRAGGVSHGGLIHIFTEWSCKMAARWGTGEEMLTACKLEYFASTTLDESEILQEGLCSLQHNGLDTEDALEALHGCLDPSILSIFEDSTNGEVKSGVDEESEATLLTALTEILDNVDDENLSPFDTLPDMELLQGQKCHELSPRHDGGEDGAASFSELIQDLDISSELDWCLPISLEQDGETVSVTLSDLVKHMHPYAMTLCVEGEEQLLPEGGIILEVMDKGEHGEPILAIPDLSFPLSLDSLEDEQSVPESSPEKVTCKHDTPSEVALSKVSPVRDSEVENVKIKQPKKESPEKRHSKKKKKRKTEEPKPVEGRVLRSTSSNEAVEEPSKEGEEQKQKKKVTFAPALTVDENEKCQIKSSEVKTTEVQVPKEIPSSTITTTANAPLSQVCTDVMKSKQLQVPEEKATPGELPSHKSRETAVPSEQQPGISQPSEPKQKSLSLQQYRLLRQQKKPSPLEKVGDNSTKWPTLPEAPKELPPIPCLPDPNPKDPRRPASTPVKKEFVPEIMPAWQPRGPGAPPTPQALLVPPASMLGASKKPVSCKSVSPAPTKPAENLAMSTSSSTKPYPQKPPVPTDMPENTIPNKVSQAAKQASADITLSLPTATTVREAKNLHAAEQAKCLQNTPSASYQFSAPSKDQDISHTQVVPEITTVTTKNETSNAASNNINAASVAEQKVKDTVPKPAKPTQSVSATKPPVGSQRHVAPIALQPFSSAPIQARIMKLAEQMRMASAAVPKAKNPTAELIESFTSEIGIEASDLTSLLERFEETQTKEEQNVPEVCGRAAAVGNSSVEQHAETTALKKACSPDLGSTAGLTPPATPPHQMWKPLAPVALLGKPNKSEIPKSTPTKAIQIEPLPLPVSKLQCKPQTSVTLGQIQPFSLDHDYCLLSKEPSKNELGNLWSAKQQPSIIIKSAELPSANSKASRETGSKLPSNTTTKESFQEMVESQPLVCESQSEREALTTTGIVTPDASPDRLDSESFQGYSECSPSLCHQKRGRTQRKYRTRLPSRSRSTSSSSGSSGSRSPPRKRYRSRSTSRSPSRYHTRSCSSSPRQRRYSYSSSGSDSWSRSRSRSRSHSRSPSRRSHHWNTRSPMHRANYCYDVKHHNEEIRRCKEKAIEERRVVYIGRIHGSMTRKELRERFSYFGEIEECTVHFREHGDNYGFVTYYNTKDAFNAIENGSKLRQPNELPFDLCFGGRRQFCRTSYADLDSNRDFDPAPTKGRVNALDFDTLLKQAQRNLKR</sequence>
<reference evidence="1 2" key="1">
    <citation type="journal article" date="2022" name="bioRxiv">
        <title>An ancient truncated duplication of the anti-Mullerian hormone receptor type 2 gene is a potential conserved master sex determinant in the Pangasiidae catfish family.</title>
        <authorList>
            <person name="Wen M."/>
            <person name="Pan Q."/>
            <person name="Jouanno E."/>
            <person name="Montfort J."/>
            <person name="Zahm M."/>
            <person name="Cabau C."/>
            <person name="Klopp C."/>
            <person name="Iampietro C."/>
            <person name="Roques C."/>
            <person name="Bouchez O."/>
            <person name="Castinel A."/>
            <person name="Donnadieu C."/>
            <person name="Parrinello H."/>
            <person name="Poncet C."/>
            <person name="Belmonte E."/>
            <person name="Gautier V."/>
            <person name="Avarre J.-C."/>
            <person name="Dugue R."/>
            <person name="Gustiano R."/>
            <person name="Ha T.T.T."/>
            <person name="Campet M."/>
            <person name="Sriphairoj K."/>
            <person name="Ribolli J."/>
            <person name="de Almeida F.L."/>
            <person name="Desvignes T."/>
            <person name="Postlethwait J.H."/>
            <person name="Bucao C.F."/>
            <person name="Robinson-Rechavi M."/>
            <person name="Bobe J."/>
            <person name="Herpin A."/>
            <person name="Guiguen Y."/>
        </authorList>
    </citation>
    <scope>NUCLEOTIDE SEQUENCE [LARGE SCALE GENOMIC DNA]</scope>
    <source>
        <strain evidence="1">YG-Dec2019</strain>
    </source>
</reference>
<organism evidence="1 2">
    <name type="scientific">Pangasianodon gigas</name>
    <name type="common">Mekong giant catfish</name>
    <name type="synonym">Pangasius gigas</name>
    <dbReference type="NCBI Taxonomy" id="30993"/>
    <lineage>
        <taxon>Eukaryota</taxon>
        <taxon>Metazoa</taxon>
        <taxon>Chordata</taxon>
        <taxon>Craniata</taxon>
        <taxon>Vertebrata</taxon>
        <taxon>Euteleostomi</taxon>
        <taxon>Actinopterygii</taxon>
        <taxon>Neopterygii</taxon>
        <taxon>Teleostei</taxon>
        <taxon>Ostariophysi</taxon>
        <taxon>Siluriformes</taxon>
        <taxon>Pangasiidae</taxon>
        <taxon>Pangasianodon</taxon>
    </lineage>
</organism>
<gene>
    <name evidence="1" type="ORF">PGIGA_G00189980</name>
</gene>
<protein>
    <submittedName>
        <fullName evidence="1">Uncharacterized protein</fullName>
    </submittedName>
</protein>
<evidence type="ECO:0000313" key="1">
    <source>
        <dbReference type="EMBL" id="MCI4376571.1"/>
    </source>
</evidence>
<accession>A0ACC5WC59</accession>
<dbReference type="EMBL" id="CM040456">
    <property type="protein sequence ID" value="MCI4376571.1"/>
    <property type="molecule type" value="Genomic_DNA"/>
</dbReference>
<comment type="caution">
    <text evidence="1">The sequence shown here is derived from an EMBL/GenBank/DDBJ whole genome shotgun (WGS) entry which is preliminary data.</text>
</comment>